<reference evidence="1 2" key="1">
    <citation type="submission" date="2019-01" db="EMBL/GenBank/DDBJ databases">
        <title>Sequencing of cultivated peanut Arachis hypogaea provides insights into genome evolution and oil improvement.</title>
        <authorList>
            <person name="Chen X."/>
        </authorList>
    </citation>
    <scope>NUCLEOTIDE SEQUENCE [LARGE SCALE GENOMIC DNA]</scope>
    <source>
        <strain evidence="2">cv. Fuhuasheng</strain>
        <tissue evidence="1">Leaves</tissue>
    </source>
</reference>
<evidence type="ECO:0000313" key="2">
    <source>
        <dbReference type="Proteomes" id="UP000289738"/>
    </source>
</evidence>
<proteinExistence type="predicted"/>
<dbReference type="AlphaFoldDB" id="A0A445B8M0"/>
<accession>A0A445B8M0</accession>
<dbReference type="Proteomes" id="UP000289738">
    <property type="component" value="Chromosome A10"/>
</dbReference>
<name>A0A445B8M0_ARAHY</name>
<comment type="caution">
    <text evidence="1">The sequence shown here is derived from an EMBL/GenBank/DDBJ whole genome shotgun (WGS) entry which is preliminary data.</text>
</comment>
<keyword evidence="2" id="KW-1185">Reference proteome</keyword>
<gene>
    <name evidence="1" type="ORF">Ahy_A10g050102</name>
</gene>
<organism evidence="1 2">
    <name type="scientific">Arachis hypogaea</name>
    <name type="common">Peanut</name>
    <dbReference type="NCBI Taxonomy" id="3818"/>
    <lineage>
        <taxon>Eukaryota</taxon>
        <taxon>Viridiplantae</taxon>
        <taxon>Streptophyta</taxon>
        <taxon>Embryophyta</taxon>
        <taxon>Tracheophyta</taxon>
        <taxon>Spermatophyta</taxon>
        <taxon>Magnoliopsida</taxon>
        <taxon>eudicotyledons</taxon>
        <taxon>Gunneridae</taxon>
        <taxon>Pentapetalae</taxon>
        <taxon>rosids</taxon>
        <taxon>fabids</taxon>
        <taxon>Fabales</taxon>
        <taxon>Fabaceae</taxon>
        <taxon>Papilionoideae</taxon>
        <taxon>50 kb inversion clade</taxon>
        <taxon>dalbergioids sensu lato</taxon>
        <taxon>Dalbergieae</taxon>
        <taxon>Pterocarpus clade</taxon>
        <taxon>Arachis</taxon>
    </lineage>
</organism>
<dbReference type="EMBL" id="SDMP01000010">
    <property type="protein sequence ID" value="RYR35012.1"/>
    <property type="molecule type" value="Genomic_DNA"/>
</dbReference>
<evidence type="ECO:0000313" key="1">
    <source>
        <dbReference type="EMBL" id="RYR35012.1"/>
    </source>
</evidence>
<sequence>MLAFGSFRRNRDDFLLKYGLVDNKWLSGSKQRENRMLQIFTRSYRVQQNPPLKLSFNMCTLTKSLRKSKYNSEGRRITSQD</sequence>
<protein>
    <submittedName>
        <fullName evidence="1">Uncharacterized protein</fullName>
    </submittedName>
</protein>